<organism evidence="7 8">
    <name type="scientific">Shewanella aestuarii</name>
    <dbReference type="NCBI Taxonomy" id="1028752"/>
    <lineage>
        <taxon>Bacteria</taxon>
        <taxon>Pseudomonadati</taxon>
        <taxon>Pseudomonadota</taxon>
        <taxon>Gammaproteobacteria</taxon>
        <taxon>Alteromonadales</taxon>
        <taxon>Shewanellaceae</taxon>
        <taxon>Shewanella</taxon>
    </lineage>
</organism>
<dbReference type="Gene3D" id="1.10.10.10">
    <property type="entry name" value="Winged helix-like DNA-binding domain superfamily/Winged helix DNA-binding domain"/>
    <property type="match status" value="1"/>
</dbReference>
<evidence type="ECO:0000256" key="4">
    <source>
        <dbReference type="ARBA" id="ARBA00023163"/>
    </source>
</evidence>
<dbReference type="Gene3D" id="1.10.1740.10">
    <property type="match status" value="1"/>
</dbReference>
<dbReference type="InterPro" id="IPR007627">
    <property type="entry name" value="RNA_pol_sigma70_r2"/>
</dbReference>
<reference evidence="7 8" key="1">
    <citation type="submission" date="2020-03" db="EMBL/GenBank/DDBJ databases">
        <title>Complete genome sequence of Shewanella sp.</title>
        <authorList>
            <person name="Kim Y.-S."/>
            <person name="Kim S.-J."/>
            <person name="Jung H.-K."/>
            <person name="Kim K.-H."/>
        </authorList>
    </citation>
    <scope>NUCLEOTIDE SEQUENCE [LARGE SCALE GENOMIC DNA]</scope>
    <source>
        <strain evidence="7 8">PN3F2</strain>
    </source>
</reference>
<dbReference type="SUPFAM" id="SSF88659">
    <property type="entry name" value="Sigma3 and sigma4 domains of RNA polymerase sigma factors"/>
    <property type="match status" value="1"/>
</dbReference>
<evidence type="ECO:0000256" key="3">
    <source>
        <dbReference type="ARBA" id="ARBA00023082"/>
    </source>
</evidence>
<dbReference type="PANTHER" id="PTHR43133:SF46">
    <property type="entry name" value="RNA POLYMERASE SIGMA-70 FACTOR ECF SUBFAMILY"/>
    <property type="match status" value="1"/>
</dbReference>
<dbReference type="InterPro" id="IPR039425">
    <property type="entry name" value="RNA_pol_sigma-70-like"/>
</dbReference>
<dbReference type="AlphaFoldDB" id="A0A6G9QP13"/>
<dbReference type="GO" id="GO:0003677">
    <property type="term" value="F:DNA binding"/>
    <property type="evidence" value="ECO:0007669"/>
    <property type="project" value="InterPro"/>
</dbReference>
<dbReference type="GO" id="GO:0016987">
    <property type="term" value="F:sigma factor activity"/>
    <property type="evidence" value="ECO:0007669"/>
    <property type="project" value="UniProtKB-KW"/>
</dbReference>
<comment type="similarity">
    <text evidence="1">Belongs to the sigma-70 factor family. ECF subfamily.</text>
</comment>
<evidence type="ECO:0000313" key="7">
    <source>
        <dbReference type="EMBL" id="QIR16232.1"/>
    </source>
</evidence>
<dbReference type="InterPro" id="IPR013249">
    <property type="entry name" value="RNA_pol_sigma70_r4_t2"/>
</dbReference>
<dbReference type="Proteomes" id="UP000502608">
    <property type="component" value="Chromosome"/>
</dbReference>
<accession>A0A6G9QP13</accession>
<dbReference type="NCBIfam" id="TIGR02937">
    <property type="entry name" value="sigma70-ECF"/>
    <property type="match status" value="1"/>
</dbReference>
<keyword evidence="3" id="KW-0731">Sigma factor</keyword>
<dbReference type="InterPro" id="IPR014284">
    <property type="entry name" value="RNA_pol_sigma-70_dom"/>
</dbReference>
<dbReference type="KEGG" id="saes:HBH39_13780"/>
<dbReference type="SUPFAM" id="SSF88946">
    <property type="entry name" value="Sigma2 domain of RNA polymerase sigma factors"/>
    <property type="match status" value="1"/>
</dbReference>
<keyword evidence="4" id="KW-0804">Transcription</keyword>
<evidence type="ECO:0000259" key="5">
    <source>
        <dbReference type="Pfam" id="PF04542"/>
    </source>
</evidence>
<dbReference type="GO" id="GO:0006352">
    <property type="term" value="P:DNA-templated transcription initiation"/>
    <property type="evidence" value="ECO:0007669"/>
    <property type="project" value="InterPro"/>
</dbReference>
<dbReference type="Pfam" id="PF08281">
    <property type="entry name" value="Sigma70_r4_2"/>
    <property type="match status" value="1"/>
</dbReference>
<evidence type="ECO:0000259" key="6">
    <source>
        <dbReference type="Pfam" id="PF08281"/>
    </source>
</evidence>
<feature type="domain" description="RNA polymerase sigma factor 70 region 4 type 2" evidence="6">
    <location>
        <begin position="128"/>
        <end position="179"/>
    </location>
</feature>
<sequence length="184" mass="21504">MPHSTIDHFQSQLANDNELVALASQGDQQAFKALYQRHHCRVYAICLRLCHSVSQAEEITQNCFVRLWQKLPLFKGESLFTTWLHRLCVRQAINDMKAQQTFWQRFIPHQDVDENHQALIMPAQECHQLDKLLARLPQRTRIVFVLCAIEGYQHDEIAKLLNIAVGTSKAQYHRAKQLLQEMMK</sequence>
<name>A0A6G9QP13_9GAMM</name>
<gene>
    <name evidence="7" type="ORF">HBH39_13780</name>
</gene>
<proteinExistence type="inferred from homology"/>
<keyword evidence="2" id="KW-0805">Transcription regulation</keyword>
<dbReference type="EMBL" id="CP050313">
    <property type="protein sequence ID" value="QIR16232.1"/>
    <property type="molecule type" value="Genomic_DNA"/>
</dbReference>
<evidence type="ECO:0000256" key="1">
    <source>
        <dbReference type="ARBA" id="ARBA00010641"/>
    </source>
</evidence>
<dbReference type="InterPro" id="IPR013324">
    <property type="entry name" value="RNA_pol_sigma_r3/r4-like"/>
</dbReference>
<protein>
    <submittedName>
        <fullName evidence="7">RNA polymerase sigma factor</fullName>
    </submittedName>
</protein>
<dbReference type="PANTHER" id="PTHR43133">
    <property type="entry name" value="RNA POLYMERASE ECF-TYPE SIGMA FACTO"/>
    <property type="match status" value="1"/>
</dbReference>
<dbReference type="RefSeq" id="WP_167680084.1">
    <property type="nucleotide sequence ID" value="NZ_CP050313.1"/>
</dbReference>
<feature type="domain" description="RNA polymerase sigma-70 region 2" evidence="5">
    <location>
        <begin position="34"/>
        <end position="100"/>
    </location>
</feature>
<evidence type="ECO:0000256" key="2">
    <source>
        <dbReference type="ARBA" id="ARBA00023015"/>
    </source>
</evidence>
<dbReference type="InterPro" id="IPR036388">
    <property type="entry name" value="WH-like_DNA-bd_sf"/>
</dbReference>
<dbReference type="Pfam" id="PF04542">
    <property type="entry name" value="Sigma70_r2"/>
    <property type="match status" value="1"/>
</dbReference>
<dbReference type="InterPro" id="IPR013325">
    <property type="entry name" value="RNA_pol_sigma_r2"/>
</dbReference>
<evidence type="ECO:0000313" key="8">
    <source>
        <dbReference type="Proteomes" id="UP000502608"/>
    </source>
</evidence>
<keyword evidence="8" id="KW-1185">Reference proteome</keyword>